<evidence type="ECO:0008006" key="3">
    <source>
        <dbReference type="Google" id="ProtNLM"/>
    </source>
</evidence>
<reference evidence="1 2" key="1">
    <citation type="submission" date="2024-02" db="EMBL/GenBank/DDBJ databases">
        <title>Bacteria isolated from the canopy kelp, Nereocystis luetkeana.</title>
        <authorList>
            <person name="Pfister C.A."/>
            <person name="Younker I.T."/>
            <person name="Light S.H."/>
        </authorList>
    </citation>
    <scope>NUCLEOTIDE SEQUENCE [LARGE SCALE GENOMIC DNA]</scope>
    <source>
        <strain evidence="1 2">TI.2.07</strain>
    </source>
</reference>
<dbReference type="RefSeq" id="WP_341628350.1">
    <property type="nucleotide sequence ID" value="NZ_JBAKBA010000026.1"/>
</dbReference>
<gene>
    <name evidence="1" type="ORF">V6255_11850</name>
</gene>
<dbReference type="EMBL" id="JBAKBA010000026">
    <property type="protein sequence ID" value="MEL0659831.1"/>
    <property type="molecule type" value="Genomic_DNA"/>
</dbReference>
<evidence type="ECO:0000313" key="2">
    <source>
        <dbReference type="Proteomes" id="UP001366060"/>
    </source>
</evidence>
<protein>
    <recommendedName>
        <fullName evidence="3">Curli production assembly/transport component CsgG</fullName>
    </recommendedName>
</protein>
<organism evidence="1 2">
    <name type="scientific">Psychromonas arctica</name>
    <dbReference type="NCBI Taxonomy" id="168275"/>
    <lineage>
        <taxon>Bacteria</taxon>
        <taxon>Pseudomonadati</taxon>
        <taxon>Pseudomonadota</taxon>
        <taxon>Gammaproteobacteria</taxon>
        <taxon>Alteromonadales</taxon>
        <taxon>Psychromonadaceae</taxon>
        <taxon>Psychromonas</taxon>
    </lineage>
</organism>
<proteinExistence type="predicted"/>
<accession>A0ABU9HDL0</accession>
<dbReference type="Proteomes" id="UP001366060">
    <property type="component" value="Unassembled WGS sequence"/>
</dbReference>
<comment type="caution">
    <text evidence="1">The sequence shown here is derived from an EMBL/GenBank/DDBJ whole genome shotgun (WGS) entry which is preliminary data.</text>
</comment>
<keyword evidence="2" id="KW-1185">Reference proteome</keyword>
<sequence>MKKKLLVVAISATLGLTGCMSTTENIRDYSDVSMQKADILPTKEVINGAKQKIVIFTADTSNSPLAETSHAGTTIATSLETYLAEVGVEIVDRNIASKLRKELALAESKGKSEYNGPDIANYAITGSISNANISYSFNEKHSWVDSDGDRHVNAAYCRFKANVSANLKLYKLPGLAYSKTITTNETVSMKTETTNSRCPISEAAATSLVREAAKEGVEDNKAKFQNFFSPKAYVLERKVNGSKSLFKISAGKNFGFIPESTITFYNLEVKANPLTGDVSTEEYAIVEGTVTANLIGDKFAWILVDDELADQVKIGDYVKVKYSSGFLTSFSESTKSLGNGLTSMFN</sequence>
<evidence type="ECO:0000313" key="1">
    <source>
        <dbReference type="EMBL" id="MEL0659831.1"/>
    </source>
</evidence>
<dbReference type="PROSITE" id="PS51257">
    <property type="entry name" value="PROKAR_LIPOPROTEIN"/>
    <property type="match status" value="1"/>
</dbReference>
<name>A0ABU9HDL0_9GAMM</name>